<proteinExistence type="predicted"/>
<feature type="chain" id="PRO_5039303582" evidence="1">
    <location>
        <begin position="26"/>
        <end position="340"/>
    </location>
</feature>
<evidence type="ECO:0000256" key="1">
    <source>
        <dbReference type="SAM" id="SignalP"/>
    </source>
</evidence>
<reference evidence="3" key="2">
    <citation type="journal article" date="2021" name="PeerJ">
        <title>Extensive microbial diversity within the chicken gut microbiome revealed by metagenomics and culture.</title>
        <authorList>
            <person name="Gilroy R."/>
            <person name="Ravi A."/>
            <person name="Getino M."/>
            <person name="Pursley I."/>
            <person name="Horton D.L."/>
            <person name="Alikhan N.F."/>
            <person name="Baker D."/>
            <person name="Gharbi K."/>
            <person name="Hall N."/>
            <person name="Watson M."/>
            <person name="Adriaenssens E.M."/>
            <person name="Foster-Nyarko E."/>
            <person name="Jarju S."/>
            <person name="Secka A."/>
            <person name="Antonio M."/>
            <person name="Oren A."/>
            <person name="Chaudhuri R.R."/>
            <person name="La Ragione R."/>
            <person name="Hildebrand F."/>
            <person name="Pallen M.J."/>
        </authorList>
    </citation>
    <scope>NUCLEOTIDE SEQUENCE</scope>
    <source>
        <strain evidence="3">B2-16538</strain>
    </source>
</reference>
<reference evidence="3" key="1">
    <citation type="submission" date="2020-10" db="EMBL/GenBank/DDBJ databases">
        <authorList>
            <person name="Gilroy R."/>
        </authorList>
    </citation>
    <scope>NUCLEOTIDE SEQUENCE</scope>
    <source>
        <strain evidence="3">B2-16538</strain>
    </source>
</reference>
<evidence type="ECO:0000313" key="3">
    <source>
        <dbReference type="EMBL" id="MBO8485263.1"/>
    </source>
</evidence>
<protein>
    <submittedName>
        <fullName evidence="3">DUF5017 domain-containing protein</fullName>
    </submittedName>
</protein>
<evidence type="ECO:0000313" key="4">
    <source>
        <dbReference type="Proteomes" id="UP000823750"/>
    </source>
</evidence>
<dbReference type="InterPro" id="IPR032185">
    <property type="entry name" value="DUF5017"/>
</dbReference>
<gene>
    <name evidence="3" type="ORF">IAB78_02440</name>
</gene>
<keyword evidence="1" id="KW-0732">Signal</keyword>
<feature type="signal peptide" evidence="1">
    <location>
        <begin position="1"/>
        <end position="25"/>
    </location>
</feature>
<comment type="caution">
    <text evidence="3">The sequence shown here is derived from an EMBL/GenBank/DDBJ whole genome shotgun (WGS) entry which is preliminary data.</text>
</comment>
<dbReference type="PROSITE" id="PS51257">
    <property type="entry name" value="PROKAR_LIPOPROTEIN"/>
    <property type="match status" value="1"/>
</dbReference>
<feature type="domain" description="DUF5017" evidence="2">
    <location>
        <begin position="23"/>
        <end position="201"/>
    </location>
</feature>
<evidence type="ECO:0000259" key="2">
    <source>
        <dbReference type="Pfam" id="PF16409"/>
    </source>
</evidence>
<accession>A0A9D9J259</accession>
<name>A0A9D9J259_9BACT</name>
<dbReference type="Pfam" id="PF16409">
    <property type="entry name" value="DUF5017"/>
    <property type="match status" value="1"/>
</dbReference>
<sequence>MTRKIYTITAAALMLPAVFSGCTQNDILYDVDYNVTFDPSNTYLAGDPVKFNFTGEVDNILFYSGETGSEYRYRDRYTIPVEEVTKATLRLDVISRYGSYAGGLDVYYTDKFSGLDRNDPEADRATIASMSGDMAAAGWIKAEVWTEDRPEQNSETPVSVEIPVTDLKENFCLAFHWHPTQGEDKKNAQRTYWVNGSLIVETQNFGTLETDLDEFLYTTVMMNGEIPVDSTYNNNRGDGSIRFDDDSADIKFQGIAGGKLDYDIDGWCISVPMSMNSIQNDKGTVIKNMQNYMTSYSYTYEKPGTYQAVFVGRNSNYIGASEEIRQLQVTVLSRLELPGD</sequence>
<dbReference type="Proteomes" id="UP000823750">
    <property type="component" value="Unassembled WGS sequence"/>
</dbReference>
<organism evidence="3 4">
    <name type="scientific">Candidatus Cryptobacteroides excrementavium</name>
    <dbReference type="NCBI Taxonomy" id="2840759"/>
    <lineage>
        <taxon>Bacteria</taxon>
        <taxon>Pseudomonadati</taxon>
        <taxon>Bacteroidota</taxon>
        <taxon>Bacteroidia</taxon>
        <taxon>Bacteroidales</taxon>
        <taxon>Candidatus Cryptobacteroides</taxon>
    </lineage>
</organism>
<dbReference type="EMBL" id="JADILX010000044">
    <property type="protein sequence ID" value="MBO8485263.1"/>
    <property type="molecule type" value="Genomic_DNA"/>
</dbReference>
<dbReference type="AlphaFoldDB" id="A0A9D9J259"/>